<comment type="function">
    <text evidence="9">Ghrelin is the ligand for growth hormone secretagogue receptor type 1 (GHSR). Induces the release of growth hormone from the pituitary. Has an appetite-stimulating effect, induces adiposity and stimulates gastric acid secretion. Involved in growth regulation.</text>
</comment>
<accession>A0A7K7WNB5</accession>
<organism evidence="17 18">
    <name type="scientific">Nothocercus julius</name>
    <dbReference type="NCBI Taxonomy" id="2585813"/>
    <lineage>
        <taxon>Eukaryota</taxon>
        <taxon>Metazoa</taxon>
        <taxon>Chordata</taxon>
        <taxon>Craniata</taxon>
        <taxon>Vertebrata</taxon>
        <taxon>Euteleostomi</taxon>
        <taxon>Archelosauria</taxon>
        <taxon>Archosauria</taxon>
        <taxon>Dinosauria</taxon>
        <taxon>Saurischia</taxon>
        <taxon>Theropoda</taxon>
        <taxon>Coelurosauria</taxon>
        <taxon>Aves</taxon>
        <taxon>Palaeognathae</taxon>
        <taxon>Tinamiformes</taxon>
        <taxon>Tinamidae</taxon>
        <taxon>Nothocercus</taxon>
    </lineage>
</organism>
<feature type="region of interest" description="Disordered" evidence="13">
    <location>
        <begin position="34"/>
        <end position="54"/>
    </location>
</feature>
<evidence type="ECO:0000313" key="18">
    <source>
        <dbReference type="Proteomes" id="UP000531559"/>
    </source>
</evidence>
<evidence type="ECO:0000256" key="5">
    <source>
        <dbReference type="ARBA" id="ARBA00022702"/>
    </source>
</evidence>
<dbReference type="GO" id="GO:0016608">
    <property type="term" value="F:growth hormone-releasing hormone activity"/>
    <property type="evidence" value="ECO:0007669"/>
    <property type="project" value="InterPro"/>
</dbReference>
<evidence type="ECO:0000256" key="6">
    <source>
        <dbReference type="ARBA" id="ARBA00022729"/>
    </source>
</evidence>
<evidence type="ECO:0000256" key="3">
    <source>
        <dbReference type="ARBA" id="ARBA00021118"/>
    </source>
</evidence>
<feature type="signal peptide" evidence="14">
    <location>
        <begin position="1"/>
        <end position="23"/>
    </location>
</feature>
<dbReference type="GO" id="GO:0005615">
    <property type="term" value="C:extracellular space"/>
    <property type="evidence" value="ECO:0007669"/>
    <property type="project" value="TreeGrafter"/>
</dbReference>
<evidence type="ECO:0000256" key="9">
    <source>
        <dbReference type="ARBA" id="ARBA00025531"/>
    </source>
</evidence>
<dbReference type="InterPro" id="IPR005441">
    <property type="entry name" value="Preproghrelin"/>
</dbReference>
<dbReference type="InterPro" id="IPR006738">
    <property type="entry name" value="Motilin_ghrelin"/>
</dbReference>
<evidence type="ECO:0000256" key="7">
    <source>
        <dbReference type="ARBA" id="ARBA00022815"/>
    </source>
</evidence>
<feature type="non-terminal residue" evidence="17">
    <location>
        <position position="1"/>
    </location>
</feature>
<dbReference type="Pfam" id="PF04644">
    <property type="entry name" value="Motilin_ghrelin"/>
    <property type="match status" value="1"/>
</dbReference>
<comment type="subcellular location">
    <subcellularLocation>
        <location evidence="1">Secreted</location>
    </subcellularLocation>
</comment>
<reference evidence="17 18" key="1">
    <citation type="submission" date="2019-09" db="EMBL/GenBank/DDBJ databases">
        <title>Bird 10,000 Genomes (B10K) Project - Family phase.</title>
        <authorList>
            <person name="Zhang G."/>
        </authorList>
    </citation>
    <scope>NUCLEOTIDE SEQUENCE [LARGE SCALE GENOMIC DNA]</scope>
    <source>
        <strain evidence="17">B10K-MSB-01</strain>
    </source>
</reference>
<keyword evidence="6 14" id="KW-0732">Signal</keyword>
<evidence type="ECO:0000259" key="15">
    <source>
        <dbReference type="Pfam" id="PF04643"/>
    </source>
</evidence>
<dbReference type="GO" id="GO:0031768">
    <property type="term" value="F:ghrelin receptor binding"/>
    <property type="evidence" value="ECO:0007669"/>
    <property type="project" value="TreeGrafter"/>
</dbReference>
<evidence type="ECO:0000256" key="12">
    <source>
        <dbReference type="ARBA" id="ARBA00031102"/>
    </source>
</evidence>
<protein>
    <recommendedName>
        <fullName evidence="3">Appetite-regulating hormone</fullName>
    </recommendedName>
    <alternativeName>
        <fullName evidence="10">Growth hormone secretagogue</fullName>
    </alternativeName>
    <alternativeName>
        <fullName evidence="11">Growth hormone-releasing peptide</fullName>
    </alternativeName>
    <alternativeName>
        <fullName evidence="12">Motilin-related peptide</fullName>
    </alternativeName>
</protein>
<name>A0A7K7WNB5_9AVES</name>
<evidence type="ECO:0000256" key="1">
    <source>
        <dbReference type="ARBA" id="ARBA00004613"/>
    </source>
</evidence>
<keyword evidence="4" id="KW-0964">Secreted</keyword>
<keyword evidence="7" id="KW-0027">Amidation</keyword>
<evidence type="ECO:0000256" key="4">
    <source>
        <dbReference type="ARBA" id="ARBA00022525"/>
    </source>
</evidence>
<evidence type="ECO:0000256" key="2">
    <source>
        <dbReference type="ARBA" id="ARBA00006473"/>
    </source>
</evidence>
<evidence type="ECO:0000259" key="16">
    <source>
        <dbReference type="Pfam" id="PF04644"/>
    </source>
</evidence>
<dbReference type="EMBL" id="VZSV01000243">
    <property type="protein sequence ID" value="NXA54730.1"/>
    <property type="molecule type" value="Genomic_DNA"/>
</dbReference>
<dbReference type="GO" id="GO:0032095">
    <property type="term" value="P:regulation of response to food"/>
    <property type="evidence" value="ECO:0007669"/>
    <property type="project" value="TreeGrafter"/>
</dbReference>
<dbReference type="Pfam" id="PF04643">
    <property type="entry name" value="Motilin_assoc"/>
    <property type="match status" value="1"/>
</dbReference>
<dbReference type="InterPro" id="IPR006737">
    <property type="entry name" value="Motilin_assoc"/>
</dbReference>
<dbReference type="Proteomes" id="UP000531559">
    <property type="component" value="Unassembled WGS sequence"/>
</dbReference>
<feature type="domain" description="Motilin/ghrelin-associated peptide" evidence="15">
    <location>
        <begin position="59"/>
        <end position="114"/>
    </location>
</feature>
<evidence type="ECO:0000256" key="14">
    <source>
        <dbReference type="SAM" id="SignalP"/>
    </source>
</evidence>
<gene>
    <name evidence="17" type="primary">Ghrl</name>
    <name evidence="17" type="ORF">NOTJUL_R12333</name>
</gene>
<dbReference type="PRINTS" id="PR01624">
    <property type="entry name" value="GHRELIN"/>
</dbReference>
<comment type="similarity">
    <text evidence="2">Belongs to the motilin family.</text>
</comment>
<dbReference type="PANTHER" id="PTHR14122:SF1">
    <property type="entry name" value="APPETITE-REGULATING HORMONE"/>
    <property type="match status" value="1"/>
</dbReference>
<dbReference type="AlphaFoldDB" id="A0A7K7WNB5"/>
<evidence type="ECO:0000256" key="8">
    <source>
        <dbReference type="ARBA" id="ARBA00023288"/>
    </source>
</evidence>
<evidence type="ECO:0000256" key="11">
    <source>
        <dbReference type="ARBA" id="ARBA00030507"/>
    </source>
</evidence>
<evidence type="ECO:0000256" key="13">
    <source>
        <dbReference type="SAM" id="MobiDB-lite"/>
    </source>
</evidence>
<feature type="compositionally biased region" description="Basic and acidic residues" evidence="13">
    <location>
        <begin position="34"/>
        <end position="43"/>
    </location>
</feature>
<feature type="chain" id="PRO_5029726853" description="Appetite-regulating hormone" evidence="14">
    <location>
        <begin position="24"/>
        <end position="119"/>
    </location>
</feature>
<keyword evidence="5" id="KW-0372">Hormone</keyword>
<sequence>MLLRGALLAILLFSALWAETVLAGSSFLSPEYKKIQQRKDSRRPTTTTTTLHRRSMEGFSDTDEAWAEDGSNGVEIKFNVPFEICVKLTEEQYQEYGQKLEKMLGDILEENTKGTYKQI</sequence>
<evidence type="ECO:0000313" key="17">
    <source>
        <dbReference type="EMBL" id="NXA54730.1"/>
    </source>
</evidence>
<feature type="domain" description="Motilin/ghrelin" evidence="16">
    <location>
        <begin position="24"/>
        <end position="46"/>
    </location>
</feature>
<keyword evidence="18" id="KW-1185">Reference proteome</keyword>
<evidence type="ECO:0000256" key="10">
    <source>
        <dbReference type="ARBA" id="ARBA00030480"/>
    </source>
</evidence>
<proteinExistence type="inferred from homology"/>
<feature type="non-terminal residue" evidence="17">
    <location>
        <position position="119"/>
    </location>
</feature>
<dbReference type="GO" id="GO:0050728">
    <property type="term" value="P:negative regulation of inflammatory response"/>
    <property type="evidence" value="ECO:0007669"/>
    <property type="project" value="TreeGrafter"/>
</dbReference>
<dbReference type="GO" id="GO:0060124">
    <property type="term" value="P:positive regulation of growth hormone secretion"/>
    <property type="evidence" value="ECO:0007669"/>
    <property type="project" value="TreeGrafter"/>
</dbReference>
<keyword evidence="8" id="KW-0449">Lipoprotein</keyword>
<dbReference type="OrthoDB" id="9896247at2759"/>
<dbReference type="GO" id="GO:0001696">
    <property type="term" value="P:gastric acid secretion"/>
    <property type="evidence" value="ECO:0007669"/>
    <property type="project" value="TreeGrafter"/>
</dbReference>
<comment type="caution">
    <text evidence="17">The sequence shown here is derived from an EMBL/GenBank/DDBJ whole genome shotgun (WGS) entry which is preliminary data.</text>
</comment>
<dbReference type="PANTHER" id="PTHR14122">
    <property type="entry name" value="GHRELIN PRECURSOR"/>
    <property type="match status" value="1"/>
</dbReference>